<sequence length="146" mass="15479">MKYLPIVLLAASATAKPDLFVRDTTCAAQVCIDAGKYLDNKCLQQNVNVLECICDLSGDEYWNQLSKCVQECGESGTDSSPASLRKVVCDAADSYSSYAEQFSSQINASPSSRRFSSQATTGSSTRNAGAVLGAGSLFSLVLLSLL</sequence>
<keyword evidence="2" id="KW-1185">Reference proteome</keyword>
<gene>
    <name evidence="1" type="ORF">LODBEIA_P10890</name>
</gene>
<name>A0ABP0ZFC2_9ASCO</name>
<proteinExistence type="predicted"/>
<accession>A0ABP0ZFC2</accession>
<reference evidence="1 2" key="1">
    <citation type="submission" date="2024-03" db="EMBL/GenBank/DDBJ databases">
        <authorList>
            <person name="Brejova B."/>
        </authorList>
    </citation>
    <scope>NUCLEOTIDE SEQUENCE [LARGE SCALE GENOMIC DNA]</scope>
    <source>
        <strain evidence="1 2">CBS 14171</strain>
    </source>
</reference>
<dbReference type="GeneID" id="92206285"/>
<evidence type="ECO:0000313" key="1">
    <source>
        <dbReference type="EMBL" id="CAK9436531.1"/>
    </source>
</evidence>
<evidence type="ECO:0008006" key="3">
    <source>
        <dbReference type="Google" id="ProtNLM"/>
    </source>
</evidence>
<dbReference type="RefSeq" id="XP_066828027.1">
    <property type="nucleotide sequence ID" value="XM_066970938.1"/>
</dbReference>
<evidence type="ECO:0000313" key="2">
    <source>
        <dbReference type="Proteomes" id="UP001497383"/>
    </source>
</evidence>
<protein>
    <recommendedName>
        <fullName evidence="3">Extracellular membrane protein CFEM domain-containing protein</fullName>
    </recommendedName>
</protein>
<organism evidence="1 2">
    <name type="scientific">Lodderomyces beijingensis</name>
    <dbReference type="NCBI Taxonomy" id="1775926"/>
    <lineage>
        <taxon>Eukaryota</taxon>
        <taxon>Fungi</taxon>
        <taxon>Dikarya</taxon>
        <taxon>Ascomycota</taxon>
        <taxon>Saccharomycotina</taxon>
        <taxon>Pichiomycetes</taxon>
        <taxon>Debaryomycetaceae</taxon>
        <taxon>Candida/Lodderomyces clade</taxon>
        <taxon>Lodderomyces</taxon>
    </lineage>
</organism>
<dbReference type="Proteomes" id="UP001497383">
    <property type="component" value="Chromosome 1"/>
</dbReference>
<dbReference type="EMBL" id="OZ022405">
    <property type="protein sequence ID" value="CAK9436531.1"/>
    <property type="molecule type" value="Genomic_DNA"/>
</dbReference>